<evidence type="ECO:0000313" key="6">
    <source>
        <dbReference type="EMBL" id="CAF9904765.1"/>
    </source>
</evidence>
<dbReference type="PROSITE" id="PS51891">
    <property type="entry name" value="CENP_V_GFA"/>
    <property type="match status" value="1"/>
</dbReference>
<evidence type="ECO:0000256" key="3">
    <source>
        <dbReference type="ARBA" id="ARBA00022833"/>
    </source>
</evidence>
<dbReference type="SUPFAM" id="SSF51316">
    <property type="entry name" value="Mss4-like"/>
    <property type="match status" value="1"/>
</dbReference>
<evidence type="ECO:0000256" key="1">
    <source>
        <dbReference type="ARBA" id="ARBA00005495"/>
    </source>
</evidence>
<dbReference type="Pfam" id="PF04828">
    <property type="entry name" value="GFA"/>
    <property type="match status" value="1"/>
</dbReference>
<evidence type="ECO:0000256" key="4">
    <source>
        <dbReference type="ARBA" id="ARBA00023239"/>
    </source>
</evidence>
<dbReference type="EMBL" id="CAJPDQ010000002">
    <property type="protein sequence ID" value="CAF9904765.1"/>
    <property type="molecule type" value="Genomic_DNA"/>
</dbReference>
<dbReference type="AlphaFoldDB" id="A0A8H3I2H8"/>
<feature type="domain" description="CENP-V/GFA" evidence="5">
    <location>
        <begin position="16"/>
        <end position="145"/>
    </location>
</feature>
<keyword evidence="4" id="KW-0456">Lyase</keyword>
<comment type="similarity">
    <text evidence="1">Belongs to the Gfa family.</text>
</comment>
<dbReference type="GO" id="GO:0016846">
    <property type="term" value="F:carbon-sulfur lyase activity"/>
    <property type="evidence" value="ECO:0007669"/>
    <property type="project" value="InterPro"/>
</dbReference>
<dbReference type="OrthoDB" id="9985472at2759"/>
<dbReference type="Proteomes" id="UP000664169">
    <property type="component" value="Unassembled WGS sequence"/>
</dbReference>
<dbReference type="GO" id="GO:0046872">
    <property type="term" value="F:metal ion binding"/>
    <property type="evidence" value="ECO:0007669"/>
    <property type="project" value="UniProtKB-KW"/>
</dbReference>
<organism evidence="6 7">
    <name type="scientific">Gomphillus americanus</name>
    <dbReference type="NCBI Taxonomy" id="1940652"/>
    <lineage>
        <taxon>Eukaryota</taxon>
        <taxon>Fungi</taxon>
        <taxon>Dikarya</taxon>
        <taxon>Ascomycota</taxon>
        <taxon>Pezizomycotina</taxon>
        <taxon>Lecanoromycetes</taxon>
        <taxon>OSLEUM clade</taxon>
        <taxon>Ostropomycetidae</taxon>
        <taxon>Ostropales</taxon>
        <taxon>Graphidaceae</taxon>
        <taxon>Gomphilloideae</taxon>
        <taxon>Gomphillus</taxon>
    </lineage>
</organism>
<dbReference type="InterPro" id="IPR011057">
    <property type="entry name" value="Mss4-like_sf"/>
</dbReference>
<dbReference type="PANTHER" id="PTHR33337">
    <property type="entry name" value="GFA DOMAIN-CONTAINING PROTEIN"/>
    <property type="match status" value="1"/>
</dbReference>
<keyword evidence="3" id="KW-0862">Zinc</keyword>
<evidence type="ECO:0000313" key="7">
    <source>
        <dbReference type="Proteomes" id="UP000664169"/>
    </source>
</evidence>
<dbReference type="Gene3D" id="3.90.1590.10">
    <property type="entry name" value="glutathione-dependent formaldehyde- activating enzyme (gfa)"/>
    <property type="match status" value="1"/>
</dbReference>
<gene>
    <name evidence="6" type="ORF">GOMPHAMPRED_002941</name>
</gene>
<dbReference type="PANTHER" id="PTHR33337:SF40">
    <property type="entry name" value="CENP-V_GFA DOMAIN-CONTAINING PROTEIN-RELATED"/>
    <property type="match status" value="1"/>
</dbReference>
<accession>A0A8H3I2H8</accession>
<evidence type="ECO:0000256" key="2">
    <source>
        <dbReference type="ARBA" id="ARBA00022723"/>
    </source>
</evidence>
<proteinExistence type="inferred from homology"/>
<keyword evidence="7" id="KW-1185">Reference proteome</keyword>
<reference evidence="6" key="1">
    <citation type="submission" date="2021-03" db="EMBL/GenBank/DDBJ databases">
        <authorList>
            <person name="Tagirdzhanova G."/>
        </authorList>
    </citation>
    <scope>NUCLEOTIDE SEQUENCE</scope>
</reference>
<dbReference type="InterPro" id="IPR006913">
    <property type="entry name" value="CENP-V/GFA"/>
</dbReference>
<sequence length="158" mass="17379">MDLFSDDSDPNTRPKVTGSCNCGRHKYTIPKAEKMNLCHCLDCRKWAGAMHSAHLFVQNAHIDGHGSPEPKTWTTNADSGTKMVRAWCDECGAGLWLKTDAKSDMTFLKAGGGVVVNDVGLGLFQPEDIPNPTMENWLKNKQPWESLASGTKRTSDVN</sequence>
<keyword evidence="2" id="KW-0479">Metal-binding</keyword>
<evidence type="ECO:0000259" key="5">
    <source>
        <dbReference type="PROSITE" id="PS51891"/>
    </source>
</evidence>
<name>A0A8H3I2H8_9LECA</name>
<comment type="caution">
    <text evidence="6">The sequence shown here is derived from an EMBL/GenBank/DDBJ whole genome shotgun (WGS) entry which is preliminary data.</text>
</comment>
<protein>
    <recommendedName>
        <fullName evidence="5">CENP-V/GFA domain-containing protein</fullName>
    </recommendedName>
</protein>